<name>A0A549TCT7_9HYPH</name>
<sequence>MKVIQITDTHFSPSKTHFNGNWAPLLDWLEAEKPDLIIHTGDLTVDGADKADDIAFCLDLMRQASAPMLIVPGNHDVGHLPGSHQPVNRERLDRWNGLVGADRFIHDIEGWRLIGFNTLLLGMDNADEQEQLDWLAEAMAGAGTRRIALFTHKPIFVDDPHEGDTGYWSVRPAPRARLYEMMERHDVGLVGSGHLHWAWTGEWNGTRFVWGPSAAFVIDRLEREMPGERLIGAVIHTFEGPAVSSEIVAVPGMVAHVIDDVIDEVYPKPAAPDAELRDAGTSGEAAE</sequence>
<gene>
    <name evidence="2" type="ORF">FNA46_08340</name>
</gene>
<reference evidence="2 3" key="1">
    <citation type="submission" date="2019-07" db="EMBL/GenBank/DDBJ databases">
        <title>Ln-dependent methylotrophs.</title>
        <authorList>
            <person name="Tani A."/>
        </authorList>
    </citation>
    <scope>NUCLEOTIDE SEQUENCE [LARGE SCALE GENOMIC DNA]</scope>
    <source>
        <strain evidence="2 3">SM12</strain>
    </source>
</reference>
<dbReference type="EMBL" id="VJMG01000018">
    <property type="protein sequence ID" value="TRL39704.1"/>
    <property type="molecule type" value="Genomic_DNA"/>
</dbReference>
<dbReference type="InterPro" id="IPR029052">
    <property type="entry name" value="Metallo-depent_PP-like"/>
</dbReference>
<dbReference type="PANTHER" id="PTHR43143:SF1">
    <property type="entry name" value="SERINE_THREONINE-PROTEIN PHOSPHATASE CPPED1"/>
    <property type="match status" value="1"/>
</dbReference>
<organism evidence="2 3">
    <name type="scientific">Rhizobium straminoryzae</name>
    <dbReference type="NCBI Taxonomy" id="1387186"/>
    <lineage>
        <taxon>Bacteria</taxon>
        <taxon>Pseudomonadati</taxon>
        <taxon>Pseudomonadota</taxon>
        <taxon>Alphaproteobacteria</taxon>
        <taxon>Hyphomicrobiales</taxon>
        <taxon>Rhizobiaceae</taxon>
        <taxon>Rhizobium/Agrobacterium group</taxon>
        <taxon>Rhizobium</taxon>
    </lineage>
</organism>
<dbReference type="GO" id="GO:0016787">
    <property type="term" value="F:hydrolase activity"/>
    <property type="evidence" value="ECO:0007669"/>
    <property type="project" value="InterPro"/>
</dbReference>
<dbReference type="Pfam" id="PF00149">
    <property type="entry name" value="Metallophos"/>
    <property type="match status" value="1"/>
</dbReference>
<protein>
    <submittedName>
        <fullName evidence="2">Metallophosphoesterase</fullName>
    </submittedName>
</protein>
<dbReference type="InterPro" id="IPR004843">
    <property type="entry name" value="Calcineurin-like_PHP"/>
</dbReference>
<proteinExistence type="predicted"/>
<evidence type="ECO:0000259" key="1">
    <source>
        <dbReference type="Pfam" id="PF00149"/>
    </source>
</evidence>
<evidence type="ECO:0000313" key="3">
    <source>
        <dbReference type="Proteomes" id="UP000316801"/>
    </source>
</evidence>
<feature type="domain" description="Calcineurin-like phosphoesterase" evidence="1">
    <location>
        <begin position="1"/>
        <end position="197"/>
    </location>
</feature>
<keyword evidence="3" id="KW-1185">Reference proteome</keyword>
<dbReference type="PANTHER" id="PTHR43143">
    <property type="entry name" value="METALLOPHOSPHOESTERASE, CALCINEURIN SUPERFAMILY"/>
    <property type="match status" value="1"/>
</dbReference>
<comment type="caution">
    <text evidence="2">The sequence shown here is derived from an EMBL/GenBank/DDBJ whole genome shotgun (WGS) entry which is preliminary data.</text>
</comment>
<dbReference type="AlphaFoldDB" id="A0A549TCT7"/>
<dbReference type="RefSeq" id="WP_143124739.1">
    <property type="nucleotide sequence ID" value="NZ_VJMG01000018.1"/>
</dbReference>
<dbReference type="SUPFAM" id="SSF56300">
    <property type="entry name" value="Metallo-dependent phosphatases"/>
    <property type="match status" value="1"/>
</dbReference>
<evidence type="ECO:0000313" key="2">
    <source>
        <dbReference type="EMBL" id="TRL39704.1"/>
    </source>
</evidence>
<dbReference type="Gene3D" id="3.60.21.10">
    <property type="match status" value="1"/>
</dbReference>
<dbReference type="Proteomes" id="UP000316801">
    <property type="component" value="Unassembled WGS sequence"/>
</dbReference>
<dbReference type="InterPro" id="IPR051918">
    <property type="entry name" value="STPP_CPPED1"/>
</dbReference>
<accession>A0A549TCT7</accession>